<feature type="region of interest" description="Disordered" evidence="1">
    <location>
        <begin position="45"/>
        <end position="96"/>
    </location>
</feature>
<gene>
    <name evidence="3" type="ORF">LZG35_15170</name>
</gene>
<dbReference type="Gene3D" id="3.30.750.140">
    <property type="match status" value="1"/>
</dbReference>
<feature type="compositionally biased region" description="Basic and acidic residues" evidence="1">
    <location>
        <begin position="68"/>
        <end position="77"/>
    </location>
</feature>
<keyword evidence="4" id="KW-1185">Reference proteome</keyword>
<evidence type="ECO:0000313" key="4">
    <source>
        <dbReference type="Proteomes" id="UP001107961"/>
    </source>
</evidence>
<protein>
    <submittedName>
        <fullName evidence="3">Flagellar hook-length control protein FliK</fullName>
    </submittedName>
</protein>
<organism evidence="3 4">
    <name type="scientific">Alloalcanivorax xenomutans</name>
    <dbReference type="NCBI Taxonomy" id="1094342"/>
    <lineage>
        <taxon>Bacteria</taxon>
        <taxon>Pseudomonadati</taxon>
        <taxon>Pseudomonadota</taxon>
        <taxon>Gammaproteobacteria</taxon>
        <taxon>Oceanospirillales</taxon>
        <taxon>Alcanivoracaceae</taxon>
        <taxon>Alloalcanivorax</taxon>
    </lineage>
</organism>
<evidence type="ECO:0000313" key="3">
    <source>
        <dbReference type="EMBL" id="MCE7509977.1"/>
    </source>
</evidence>
<feature type="region of interest" description="Disordered" evidence="1">
    <location>
        <begin position="275"/>
        <end position="295"/>
    </location>
</feature>
<feature type="region of interest" description="Disordered" evidence="1">
    <location>
        <begin position="213"/>
        <end position="235"/>
    </location>
</feature>
<evidence type="ECO:0000259" key="2">
    <source>
        <dbReference type="Pfam" id="PF02120"/>
    </source>
</evidence>
<accession>A0A9Q3W7X4</accession>
<keyword evidence="3" id="KW-0966">Cell projection</keyword>
<dbReference type="RefSeq" id="WP_116027151.1">
    <property type="nucleotide sequence ID" value="NZ_JAJVKT010000019.1"/>
</dbReference>
<dbReference type="InterPro" id="IPR038610">
    <property type="entry name" value="FliK-like_C_sf"/>
</dbReference>
<keyword evidence="3" id="KW-0282">Flagellum</keyword>
<dbReference type="EMBL" id="JAJVKT010000019">
    <property type="protein sequence ID" value="MCE7509977.1"/>
    <property type="molecule type" value="Genomic_DNA"/>
</dbReference>
<dbReference type="Pfam" id="PF02120">
    <property type="entry name" value="Flg_hook"/>
    <property type="match status" value="1"/>
</dbReference>
<dbReference type="Proteomes" id="UP001107961">
    <property type="component" value="Unassembled WGS sequence"/>
</dbReference>
<name>A0A9Q3W7X4_9GAMM</name>
<evidence type="ECO:0000256" key="1">
    <source>
        <dbReference type="SAM" id="MobiDB-lite"/>
    </source>
</evidence>
<comment type="caution">
    <text evidence="3">The sequence shown here is derived from an EMBL/GenBank/DDBJ whole genome shotgun (WGS) entry which is preliminary data.</text>
</comment>
<keyword evidence="3" id="KW-0969">Cilium</keyword>
<proteinExistence type="predicted"/>
<feature type="domain" description="Flagellar hook-length control protein-like C-terminal" evidence="2">
    <location>
        <begin position="293"/>
        <end position="358"/>
    </location>
</feature>
<dbReference type="AlphaFoldDB" id="A0A9Q3W7X4"/>
<sequence>MSTITPLLDTLLHQVLGRRMDGPAPTPLNQPVTPLVPGQAVEALGRDERPPLTPRSATPKSPGVAETGARDAAKAGERAPLPAPASTPGTAPVSAKTHFSGAARAIADLLIRYPAPPSAVRPAEPLLPGPPLSTAPLAAALRGSVEHSGLFYESHLGEWFRGERPLAALRSEPQMRVATMAASVAAGPATATAPATTPAPVSVRGQEGMVNAGGRDAEGEPRAAVAGGHRGPTGVEESVQPVVRHQLELLATPVLRWEGDLWSGLFAALLIQAPPRESRPDGDPENPGRSGEEEGAWLSQLEVRTEALGEIRVQLRLHGGHLNLELAAPREETLARLREGQPVLRDRLEAMGLQATIKVVNRDPE</sequence>
<reference evidence="3" key="1">
    <citation type="submission" date="2022-01" db="EMBL/GenBank/DDBJ databases">
        <authorList>
            <person name="Karlyshev A.V."/>
            <person name="Jaspars M."/>
        </authorList>
    </citation>
    <scope>NUCLEOTIDE SEQUENCE</scope>
    <source>
        <strain evidence="3">AGSA3-2</strain>
    </source>
</reference>
<dbReference type="InterPro" id="IPR021136">
    <property type="entry name" value="Flagellar_hook_control-like_C"/>
</dbReference>